<reference evidence="2 3" key="1">
    <citation type="submission" date="2020-06" db="EMBL/GenBank/DDBJ databases">
        <title>Altererythrobacter sp. HHU K3-1.</title>
        <authorList>
            <person name="Zhang D."/>
            <person name="Xue H."/>
        </authorList>
    </citation>
    <scope>NUCLEOTIDE SEQUENCE [LARGE SCALE GENOMIC DNA]</scope>
    <source>
        <strain evidence="2 3">HHU K3-1</strain>
    </source>
</reference>
<comment type="caution">
    <text evidence="2">The sequence shown here is derived from an EMBL/GenBank/DDBJ whole genome shotgun (WGS) entry which is preliminary data.</text>
</comment>
<organism evidence="2 3">
    <name type="scientific">Qipengyuania atrilutea</name>
    <dbReference type="NCBI Taxonomy" id="2744473"/>
    <lineage>
        <taxon>Bacteria</taxon>
        <taxon>Pseudomonadati</taxon>
        <taxon>Pseudomonadota</taxon>
        <taxon>Alphaproteobacteria</taxon>
        <taxon>Sphingomonadales</taxon>
        <taxon>Erythrobacteraceae</taxon>
        <taxon>Qipengyuania</taxon>
    </lineage>
</organism>
<dbReference type="RefSeq" id="WP_176268088.1">
    <property type="nucleotide sequence ID" value="NZ_JABWGV010000005.1"/>
</dbReference>
<evidence type="ECO:0000313" key="3">
    <source>
        <dbReference type="Proteomes" id="UP000561438"/>
    </source>
</evidence>
<accession>A0A850H7F6</accession>
<evidence type="ECO:0008006" key="4">
    <source>
        <dbReference type="Google" id="ProtNLM"/>
    </source>
</evidence>
<name>A0A850H7F6_9SPHN</name>
<feature type="region of interest" description="Disordered" evidence="1">
    <location>
        <begin position="41"/>
        <end position="76"/>
    </location>
</feature>
<evidence type="ECO:0000256" key="1">
    <source>
        <dbReference type="SAM" id="MobiDB-lite"/>
    </source>
</evidence>
<dbReference type="EMBL" id="JABWGV010000005">
    <property type="protein sequence ID" value="NVD45778.1"/>
    <property type="molecule type" value="Genomic_DNA"/>
</dbReference>
<gene>
    <name evidence="2" type="ORF">HUV48_12250</name>
</gene>
<protein>
    <recommendedName>
        <fullName evidence="4">Lipoprotein</fullName>
    </recommendedName>
</protein>
<evidence type="ECO:0000313" key="2">
    <source>
        <dbReference type="EMBL" id="NVD45778.1"/>
    </source>
</evidence>
<dbReference type="PROSITE" id="PS51257">
    <property type="entry name" value="PROKAR_LIPOPROTEIN"/>
    <property type="match status" value="1"/>
</dbReference>
<keyword evidence="3" id="KW-1185">Reference proteome</keyword>
<dbReference type="AlphaFoldDB" id="A0A850H7F6"/>
<dbReference type="Proteomes" id="UP000561438">
    <property type="component" value="Unassembled WGS sequence"/>
</dbReference>
<proteinExistence type="predicted"/>
<sequence length="195" mass="21268">MNSRNVFALAVAPAVLVACNSEVSRTDEAVAFDLDQPIAEATASSEPPPPAGAQNDINDGYPDLTPAELTPEAERTEKGARNLILSFGRALELREWDQAWEMLADRSKVTWSSEEWSRMFADLTDITVEAPPGRMEGAAGSSFYSTDLTITANGAEGRPIRYEGKMILRRANDIPGASAADLRWHIYDLTLDATH</sequence>